<sequence length="73" mass="7921">MAGIAKGEIVHVDASLIRADVSRDSLILRHVDMVKSARDRSGRAGKICTVLARLQLKIGRVRAQGMIRQSPTA</sequence>
<keyword evidence="2" id="KW-1185">Reference proteome</keyword>
<protein>
    <submittedName>
        <fullName evidence="1">Uncharacterized protein</fullName>
    </submittedName>
</protein>
<accession>A0A365U9V7</accession>
<comment type="caution">
    <text evidence="1">The sequence shown here is derived from an EMBL/GenBank/DDBJ whole genome shotgun (WGS) entry which is preliminary data.</text>
</comment>
<reference evidence="1 2" key="1">
    <citation type="submission" date="2018-07" db="EMBL/GenBank/DDBJ databases">
        <title>Rhodosalinus sp. strain E84T genomic sequence and assembly.</title>
        <authorList>
            <person name="Liu Z.-W."/>
            <person name="Lu D.-C."/>
        </authorList>
    </citation>
    <scope>NUCLEOTIDE SEQUENCE [LARGE SCALE GENOMIC DNA]</scope>
    <source>
        <strain evidence="1 2">E84</strain>
    </source>
</reference>
<evidence type="ECO:0000313" key="2">
    <source>
        <dbReference type="Proteomes" id="UP000253370"/>
    </source>
</evidence>
<name>A0A365U9V7_9RHOB</name>
<dbReference type="EMBL" id="QNTQ01000006">
    <property type="protein sequence ID" value="RBI85822.1"/>
    <property type="molecule type" value="Genomic_DNA"/>
</dbReference>
<dbReference type="Proteomes" id="UP000253370">
    <property type="component" value="Unassembled WGS sequence"/>
</dbReference>
<gene>
    <name evidence="1" type="ORF">DRV85_08875</name>
</gene>
<dbReference type="AlphaFoldDB" id="A0A365U9V7"/>
<organism evidence="1 2">
    <name type="scientific">Rhodosalinus halophilus</name>
    <dbReference type="NCBI Taxonomy" id="2259333"/>
    <lineage>
        <taxon>Bacteria</taxon>
        <taxon>Pseudomonadati</taxon>
        <taxon>Pseudomonadota</taxon>
        <taxon>Alphaproteobacteria</taxon>
        <taxon>Rhodobacterales</taxon>
        <taxon>Paracoccaceae</taxon>
        <taxon>Rhodosalinus</taxon>
    </lineage>
</organism>
<dbReference type="OrthoDB" id="9774608at2"/>
<proteinExistence type="predicted"/>
<evidence type="ECO:0000313" key="1">
    <source>
        <dbReference type="EMBL" id="RBI85822.1"/>
    </source>
</evidence>